<proteinExistence type="predicted"/>
<protein>
    <submittedName>
        <fullName evidence="1">Uncharacterized protein</fullName>
    </submittedName>
</protein>
<dbReference type="RefSeq" id="WP_184616865.1">
    <property type="nucleotide sequence ID" value="NZ_BOOS01000020.1"/>
</dbReference>
<dbReference type="EMBL" id="JACHBR010000002">
    <property type="protein sequence ID" value="MBB5630404.1"/>
    <property type="molecule type" value="Genomic_DNA"/>
</dbReference>
<accession>A0A7W8ZAC2</accession>
<name>A0A7W8ZAC2_9ACTN</name>
<dbReference type="AlphaFoldDB" id="A0A7W8ZAC2"/>
<evidence type="ECO:0000313" key="2">
    <source>
        <dbReference type="Proteomes" id="UP000588112"/>
    </source>
</evidence>
<dbReference type="Proteomes" id="UP000588112">
    <property type="component" value="Unassembled WGS sequence"/>
</dbReference>
<organism evidence="1 2">
    <name type="scientific">Sphaerisporangium krabiense</name>
    <dbReference type="NCBI Taxonomy" id="763782"/>
    <lineage>
        <taxon>Bacteria</taxon>
        <taxon>Bacillati</taxon>
        <taxon>Actinomycetota</taxon>
        <taxon>Actinomycetes</taxon>
        <taxon>Streptosporangiales</taxon>
        <taxon>Streptosporangiaceae</taxon>
        <taxon>Sphaerisporangium</taxon>
    </lineage>
</organism>
<keyword evidence="2" id="KW-1185">Reference proteome</keyword>
<comment type="caution">
    <text evidence="1">The sequence shown here is derived from an EMBL/GenBank/DDBJ whole genome shotgun (WGS) entry which is preliminary data.</text>
</comment>
<evidence type="ECO:0000313" key="1">
    <source>
        <dbReference type="EMBL" id="MBB5630404.1"/>
    </source>
</evidence>
<sequence length="212" mass="22715">MRTRVALAASAAGVLLVVLAAFGVTRYWTGDAGAADVKDVSPVVLLAGKDELPGLVTATGYAAVQNKDVTVPPVPRPFGADGFAFRSWGRSEGVPAFAQMVLEYSSSQEAEQEYDLAPYGRTYNDPEMGRLTPEPYAGAALRADSFKVACLRSPTDLRAGCSRWTFRARYGKYLVEVNFGVEEGARPVELDAETFDVMLASVDGHVGVALRD</sequence>
<reference evidence="1 2" key="1">
    <citation type="submission" date="2020-08" db="EMBL/GenBank/DDBJ databases">
        <title>Sequencing the genomes of 1000 actinobacteria strains.</title>
        <authorList>
            <person name="Klenk H.-P."/>
        </authorList>
    </citation>
    <scope>NUCLEOTIDE SEQUENCE [LARGE SCALE GENOMIC DNA]</scope>
    <source>
        <strain evidence="1 2">DSM 45790</strain>
    </source>
</reference>
<gene>
    <name evidence="1" type="ORF">BJ981_006168</name>
</gene>